<dbReference type="Gene3D" id="3.90.280.10">
    <property type="entry name" value="PEBP-like"/>
    <property type="match status" value="1"/>
</dbReference>
<evidence type="ECO:0000313" key="2">
    <source>
        <dbReference type="Proteomes" id="UP000570823"/>
    </source>
</evidence>
<dbReference type="EMBL" id="JABXWR010000001">
    <property type="protein sequence ID" value="NVO66145.1"/>
    <property type="molecule type" value="Genomic_DNA"/>
</dbReference>
<reference evidence="1 2" key="1">
    <citation type="submission" date="2020-06" db="EMBL/GenBank/DDBJ databases">
        <title>Methanofollis fontis sp. nov., a methanogen isolated from marine sediments near a cold seep at Four-Way Closure Ridge offshore southwestern Taiwan.</title>
        <authorList>
            <person name="Chen S.-C."/>
            <person name="Teng N.-H."/>
            <person name="Lin Y.-S."/>
            <person name="Lai M.-C."/>
            <person name="Chen H.-H."/>
            <person name="Wang C.-C."/>
        </authorList>
    </citation>
    <scope>NUCLEOTIDE SEQUENCE [LARGE SCALE GENOMIC DNA]</scope>
    <source>
        <strain evidence="1 2">DSM 2702</strain>
    </source>
</reference>
<dbReference type="RefSeq" id="WP_176787830.1">
    <property type="nucleotide sequence ID" value="NZ_JABXWR010000001.1"/>
</dbReference>
<dbReference type="OrthoDB" id="28720at2157"/>
<dbReference type="NCBIfam" id="TIGR00481">
    <property type="entry name" value="YbhB/YbcL family Raf kinase inhibitor-like protein"/>
    <property type="match status" value="1"/>
</dbReference>
<name>A0A7K4HLK1_9EURY</name>
<organism evidence="1 2">
    <name type="scientific">Methanofollis tationis</name>
    <dbReference type="NCBI Taxonomy" id="81417"/>
    <lineage>
        <taxon>Archaea</taxon>
        <taxon>Methanobacteriati</taxon>
        <taxon>Methanobacteriota</taxon>
        <taxon>Stenosarchaea group</taxon>
        <taxon>Methanomicrobia</taxon>
        <taxon>Methanomicrobiales</taxon>
        <taxon>Methanomicrobiaceae</taxon>
        <taxon>Methanofollis</taxon>
    </lineage>
</organism>
<dbReference type="Proteomes" id="UP000570823">
    <property type="component" value="Unassembled WGS sequence"/>
</dbReference>
<dbReference type="CDD" id="cd00865">
    <property type="entry name" value="PEBP_bact_arch"/>
    <property type="match status" value="1"/>
</dbReference>
<dbReference type="InterPro" id="IPR036610">
    <property type="entry name" value="PEBP-like_sf"/>
</dbReference>
<evidence type="ECO:0000313" key="1">
    <source>
        <dbReference type="EMBL" id="NVO66145.1"/>
    </source>
</evidence>
<dbReference type="Pfam" id="PF01161">
    <property type="entry name" value="PBP"/>
    <property type="match status" value="1"/>
</dbReference>
<dbReference type="InterPro" id="IPR005247">
    <property type="entry name" value="YbhB_YbcL/LppC-like"/>
</dbReference>
<dbReference type="AlphaFoldDB" id="A0A7K4HLK1"/>
<proteinExistence type="predicted"/>
<protein>
    <submittedName>
        <fullName evidence="1">YbhB/YbcL family Raf kinase inhibitor-like protein</fullName>
    </submittedName>
</protein>
<dbReference type="InterPro" id="IPR008914">
    <property type="entry name" value="PEBP"/>
</dbReference>
<accession>A0A7K4HLK1</accession>
<dbReference type="SUPFAM" id="SSF49777">
    <property type="entry name" value="PEBP-like"/>
    <property type="match status" value="1"/>
</dbReference>
<sequence length="148" mass="15853">MDNPVVEIGFTTFPEQHTCDGEDSSPEIRISGLKAPYFAIILSDPGAKVDHWLIWNIKATDVVPAGIPKTAEVHAPVPARQGRNDLGRIGYSGPCLSKGSAHEYYFNLYGTDGPLDLPGGASGAELKEALKKHAIQYSGTAVAGYRKD</sequence>
<keyword evidence="2" id="KW-1185">Reference proteome</keyword>
<comment type="caution">
    <text evidence="1">The sequence shown here is derived from an EMBL/GenBank/DDBJ whole genome shotgun (WGS) entry which is preliminary data.</text>
</comment>
<gene>
    <name evidence="1" type="ORF">HWN36_02180</name>
</gene>